<dbReference type="InterPro" id="IPR021109">
    <property type="entry name" value="Peptidase_aspartic_dom_sf"/>
</dbReference>
<keyword evidence="2" id="KW-0812">Transmembrane</keyword>
<dbReference type="InterPro" id="IPR001995">
    <property type="entry name" value="Peptidase_A2_cat"/>
</dbReference>
<dbReference type="OrthoDB" id="7595324at2"/>
<dbReference type="GO" id="GO:0006508">
    <property type="term" value="P:proteolysis"/>
    <property type="evidence" value="ECO:0007669"/>
    <property type="project" value="UniProtKB-KW"/>
</dbReference>
<dbReference type="PROSITE" id="PS00141">
    <property type="entry name" value="ASP_PROTEASE"/>
    <property type="match status" value="1"/>
</dbReference>
<gene>
    <name evidence="4" type="ORF">BAE39_18785</name>
</gene>
<name>A0A1A5J3H3_RHILI</name>
<dbReference type="CDD" id="cd05483">
    <property type="entry name" value="retropepsin_like_bacteria"/>
    <property type="match status" value="1"/>
</dbReference>
<organism evidence="4 5">
    <name type="scientific">Rhizobium loti</name>
    <name type="common">Mesorhizobium loti</name>
    <dbReference type="NCBI Taxonomy" id="381"/>
    <lineage>
        <taxon>Bacteria</taxon>
        <taxon>Pseudomonadati</taxon>
        <taxon>Pseudomonadota</taxon>
        <taxon>Alphaproteobacteria</taxon>
        <taxon>Hyphomicrobiales</taxon>
        <taxon>Phyllobacteriaceae</taxon>
        <taxon>Mesorhizobium</taxon>
    </lineage>
</organism>
<sequence>MSSRLFWILMAVIGVGAALLVLNDSAGSTLGVENYDFGRLIWLGAFGALIGAGLLRSGRPLGDMARNFGAWAAIVLALIAGYQYRYELQDIASRVTAGLVPGSPLALGVEDGHATVTLDKADNGHFEARILVNSNPVRAVVDTGATSTVLTSEDAQAAGFNPAALNYTIPVSTANGMARAAAVKTDAVAIGGIVRKDMPVMVAAPGMLSQSLLGMNFIGSLSGFDVRGDRMILRD</sequence>
<dbReference type="SUPFAM" id="SSF50630">
    <property type="entry name" value="Acid proteases"/>
    <property type="match status" value="1"/>
</dbReference>
<evidence type="ECO:0000256" key="1">
    <source>
        <dbReference type="ARBA" id="ARBA00022801"/>
    </source>
</evidence>
<evidence type="ECO:0000313" key="5">
    <source>
        <dbReference type="Proteomes" id="UP000093748"/>
    </source>
</evidence>
<feature type="domain" description="Peptidase A2" evidence="3">
    <location>
        <begin position="137"/>
        <end position="217"/>
    </location>
</feature>
<dbReference type="InterPro" id="IPR034122">
    <property type="entry name" value="Retropepsin-like_bacterial"/>
</dbReference>
<dbReference type="Gene3D" id="2.40.70.10">
    <property type="entry name" value="Acid Proteases"/>
    <property type="match status" value="1"/>
</dbReference>
<dbReference type="Pfam" id="PF13650">
    <property type="entry name" value="Asp_protease_2"/>
    <property type="match status" value="1"/>
</dbReference>
<keyword evidence="2" id="KW-1133">Transmembrane helix</keyword>
<dbReference type="Proteomes" id="UP000093748">
    <property type="component" value="Unassembled WGS sequence"/>
</dbReference>
<comment type="caution">
    <text evidence="4">The sequence shown here is derived from an EMBL/GenBank/DDBJ whole genome shotgun (WGS) entry which is preliminary data.</text>
</comment>
<dbReference type="InterPro" id="IPR001969">
    <property type="entry name" value="Aspartic_peptidase_AS"/>
</dbReference>
<dbReference type="GO" id="GO:0004190">
    <property type="term" value="F:aspartic-type endopeptidase activity"/>
    <property type="evidence" value="ECO:0007669"/>
    <property type="project" value="InterPro"/>
</dbReference>
<dbReference type="PROSITE" id="PS50175">
    <property type="entry name" value="ASP_PROT_RETROV"/>
    <property type="match status" value="1"/>
</dbReference>
<dbReference type="InterPro" id="IPR011969">
    <property type="entry name" value="Clan_AA_Asp_peptidase_C"/>
</dbReference>
<reference evidence="5" key="1">
    <citation type="submission" date="2016-06" db="EMBL/GenBank/DDBJ databases">
        <title>NZP2037 Pacbio-Illumina hybrid assembly.</title>
        <authorList>
            <person name="Ramsay J.P."/>
        </authorList>
    </citation>
    <scope>NUCLEOTIDE SEQUENCE [LARGE SCALE GENOMIC DNA]</scope>
    <source>
        <strain evidence="5">R7ANS::ICEMlSym2042</strain>
    </source>
</reference>
<evidence type="ECO:0000256" key="2">
    <source>
        <dbReference type="SAM" id="Phobius"/>
    </source>
</evidence>
<dbReference type="RefSeq" id="WP_032930294.1">
    <property type="nucleotide sequence ID" value="NZ_LZTH01000044.1"/>
</dbReference>
<feature type="transmembrane region" description="Helical" evidence="2">
    <location>
        <begin position="67"/>
        <end position="84"/>
    </location>
</feature>
<keyword evidence="4" id="KW-0645">Protease</keyword>
<protein>
    <submittedName>
        <fullName evidence="4">Aspartic protease</fullName>
    </submittedName>
</protein>
<keyword evidence="2" id="KW-0472">Membrane</keyword>
<evidence type="ECO:0000313" key="4">
    <source>
        <dbReference type="EMBL" id="OBP72611.1"/>
    </source>
</evidence>
<dbReference type="EMBL" id="LZTJ01000031">
    <property type="protein sequence ID" value="OBP72611.1"/>
    <property type="molecule type" value="Genomic_DNA"/>
</dbReference>
<dbReference type="AlphaFoldDB" id="A0A1A5J3H3"/>
<accession>A0A1A5J3H3</accession>
<dbReference type="NCBIfam" id="TIGR02281">
    <property type="entry name" value="clan_AA_DTGA"/>
    <property type="match status" value="1"/>
</dbReference>
<keyword evidence="1" id="KW-0378">Hydrolase</keyword>
<evidence type="ECO:0000259" key="3">
    <source>
        <dbReference type="PROSITE" id="PS50175"/>
    </source>
</evidence>
<proteinExistence type="predicted"/>
<dbReference type="GeneID" id="66684047"/>
<feature type="transmembrane region" description="Helical" evidence="2">
    <location>
        <begin position="37"/>
        <end position="55"/>
    </location>
</feature>